<organism evidence="2 3">
    <name type="scientific">Citrullus colocynthis</name>
    <name type="common">colocynth</name>
    <dbReference type="NCBI Taxonomy" id="252529"/>
    <lineage>
        <taxon>Eukaryota</taxon>
        <taxon>Viridiplantae</taxon>
        <taxon>Streptophyta</taxon>
        <taxon>Embryophyta</taxon>
        <taxon>Tracheophyta</taxon>
        <taxon>Spermatophyta</taxon>
        <taxon>Magnoliopsida</taxon>
        <taxon>eudicotyledons</taxon>
        <taxon>Gunneridae</taxon>
        <taxon>Pentapetalae</taxon>
        <taxon>rosids</taxon>
        <taxon>fabids</taxon>
        <taxon>Cucurbitales</taxon>
        <taxon>Cucurbitaceae</taxon>
        <taxon>Benincaseae</taxon>
        <taxon>Citrullus</taxon>
    </lineage>
</organism>
<sequence length="74" mass="7357">MAYPSMFSATPGGAMAPSSNTTDEPLATPTPASSPTSSLPNGAESPAAPAPSSSTAVMATLYVTLSAMVMNFLF</sequence>
<keyword evidence="3" id="KW-1185">Reference proteome</keyword>
<evidence type="ECO:0000256" key="1">
    <source>
        <dbReference type="SAM" id="MobiDB-lite"/>
    </source>
</evidence>
<gene>
    <name evidence="2" type="ORF">CITCOLO1_LOCUS2017</name>
</gene>
<feature type="compositionally biased region" description="Low complexity" evidence="1">
    <location>
        <begin position="25"/>
        <end position="53"/>
    </location>
</feature>
<protein>
    <submittedName>
        <fullName evidence="2">Uncharacterized protein</fullName>
    </submittedName>
</protein>
<evidence type="ECO:0000313" key="3">
    <source>
        <dbReference type="Proteomes" id="UP001642487"/>
    </source>
</evidence>
<dbReference type="Proteomes" id="UP001642487">
    <property type="component" value="Chromosome 1"/>
</dbReference>
<accession>A0ABP0XQF0</accession>
<name>A0ABP0XQF0_9ROSI</name>
<dbReference type="EMBL" id="OZ021735">
    <property type="protein sequence ID" value="CAK9310394.1"/>
    <property type="molecule type" value="Genomic_DNA"/>
</dbReference>
<evidence type="ECO:0000313" key="2">
    <source>
        <dbReference type="EMBL" id="CAK9310394.1"/>
    </source>
</evidence>
<proteinExistence type="predicted"/>
<feature type="region of interest" description="Disordered" evidence="1">
    <location>
        <begin position="1"/>
        <end position="53"/>
    </location>
</feature>
<reference evidence="2 3" key="1">
    <citation type="submission" date="2024-03" db="EMBL/GenBank/DDBJ databases">
        <authorList>
            <person name="Gkanogiannis A."/>
            <person name="Becerra Lopez-Lavalle L."/>
        </authorList>
    </citation>
    <scope>NUCLEOTIDE SEQUENCE [LARGE SCALE GENOMIC DNA]</scope>
</reference>